<dbReference type="Proteomes" id="UP000183185">
    <property type="component" value="Unassembled WGS sequence"/>
</dbReference>
<comment type="caution">
    <text evidence="1">The sequence shown here is derived from an EMBL/GenBank/DDBJ whole genome shotgun (WGS) entry which is preliminary data.</text>
</comment>
<protein>
    <submittedName>
        <fullName evidence="1">Uncharacterized protein</fullName>
    </submittedName>
</protein>
<dbReference type="AlphaFoldDB" id="A0AA44KQG9"/>
<gene>
    <name evidence="1" type="ORF">BAQ49_03850</name>
</gene>
<evidence type="ECO:0000313" key="2">
    <source>
        <dbReference type="Proteomes" id="UP000183185"/>
    </source>
</evidence>
<evidence type="ECO:0000313" key="1">
    <source>
        <dbReference type="EMBL" id="OJE34988.1"/>
    </source>
</evidence>
<accession>A0AA44KQG9</accession>
<reference evidence="1 2" key="1">
    <citation type="submission" date="2016-06" db="EMBL/GenBank/DDBJ databases">
        <title>First insights into the genetic diversity and population structure of in the Bacillus cereus group bacteria from diverse marine environments.</title>
        <authorList>
            <person name="Liu Y."/>
            <person name="Lai Q."/>
            <person name="Shao Z."/>
        </authorList>
    </citation>
    <scope>NUCLEOTIDE SEQUENCE [LARGE SCALE GENOMIC DNA]</scope>
    <source>
        <strain evidence="1 2">TD42</strain>
    </source>
</reference>
<organism evidence="1 2">
    <name type="scientific">Bacillus proteolyticus</name>
    <dbReference type="NCBI Taxonomy" id="2026192"/>
    <lineage>
        <taxon>Bacteria</taxon>
        <taxon>Bacillati</taxon>
        <taxon>Bacillota</taxon>
        <taxon>Bacilli</taxon>
        <taxon>Bacillales</taxon>
        <taxon>Bacillaceae</taxon>
        <taxon>Bacillus</taxon>
        <taxon>Bacillus cereus group</taxon>
    </lineage>
</organism>
<sequence length="68" mass="7964">MFYGSMRFFIHSYPGAVLEFLFVIRLAEKLYKILHALNVGFFQNAGGNPVYFYKKNSVFSFYGYIFLA</sequence>
<proteinExistence type="predicted"/>
<name>A0AA44KQG9_9BACI</name>
<dbReference type="EMBL" id="MACH01000160">
    <property type="protein sequence ID" value="OJE34988.1"/>
    <property type="molecule type" value="Genomic_DNA"/>
</dbReference>